<protein>
    <submittedName>
        <fullName evidence="2">Uncharacterized protein</fullName>
    </submittedName>
</protein>
<dbReference type="Proteomes" id="UP000198727">
    <property type="component" value="Unassembled WGS sequence"/>
</dbReference>
<reference evidence="3" key="1">
    <citation type="submission" date="2016-10" db="EMBL/GenBank/DDBJ databases">
        <authorList>
            <person name="Varghese N."/>
            <person name="Submissions S."/>
        </authorList>
    </citation>
    <scope>NUCLEOTIDE SEQUENCE [LARGE SCALE GENOMIC DNA]</scope>
    <source>
        <strain evidence="3">CGMCC 4.5579</strain>
    </source>
</reference>
<feature type="compositionally biased region" description="Basic and acidic residues" evidence="1">
    <location>
        <begin position="22"/>
        <end position="31"/>
    </location>
</feature>
<dbReference type="RefSeq" id="WP_166677601.1">
    <property type="nucleotide sequence ID" value="NZ_FOWW01000001.1"/>
</dbReference>
<keyword evidence="3" id="KW-1185">Reference proteome</keyword>
<name>A0A1I5KGX3_9PSEU</name>
<feature type="region of interest" description="Disordered" evidence="1">
    <location>
        <begin position="1"/>
        <end position="45"/>
    </location>
</feature>
<dbReference type="EMBL" id="FOWW01000001">
    <property type="protein sequence ID" value="SFO83881.1"/>
    <property type="molecule type" value="Genomic_DNA"/>
</dbReference>
<organism evidence="2 3">
    <name type="scientific">Amycolatopsis arida</name>
    <dbReference type="NCBI Taxonomy" id="587909"/>
    <lineage>
        <taxon>Bacteria</taxon>
        <taxon>Bacillati</taxon>
        <taxon>Actinomycetota</taxon>
        <taxon>Actinomycetes</taxon>
        <taxon>Pseudonocardiales</taxon>
        <taxon>Pseudonocardiaceae</taxon>
        <taxon>Amycolatopsis</taxon>
    </lineage>
</organism>
<proteinExistence type="predicted"/>
<dbReference type="AlphaFoldDB" id="A0A1I5KGX3"/>
<gene>
    <name evidence="2" type="ORF">SAMN05421810_101129</name>
</gene>
<evidence type="ECO:0000313" key="2">
    <source>
        <dbReference type="EMBL" id="SFO83881.1"/>
    </source>
</evidence>
<sequence length="45" mass="4977">MRIDGINLARSNSPGWTSKARPKGEKEERTKTGPGTSAEVYPRVF</sequence>
<evidence type="ECO:0000313" key="3">
    <source>
        <dbReference type="Proteomes" id="UP000198727"/>
    </source>
</evidence>
<accession>A0A1I5KGX3</accession>
<evidence type="ECO:0000256" key="1">
    <source>
        <dbReference type="SAM" id="MobiDB-lite"/>
    </source>
</evidence>